<keyword evidence="3" id="KW-1185">Reference proteome</keyword>
<organism evidence="2 3">
    <name type="scientific">Brassica oleracea var. oleracea</name>
    <dbReference type="NCBI Taxonomy" id="109376"/>
    <lineage>
        <taxon>Eukaryota</taxon>
        <taxon>Viridiplantae</taxon>
        <taxon>Streptophyta</taxon>
        <taxon>Embryophyta</taxon>
        <taxon>Tracheophyta</taxon>
        <taxon>Spermatophyta</taxon>
        <taxon>Magnoliopsida</taxon>
        <taxon>eudicotyledons</taxon>
        <taxon>Gunneridae</taxon>
        <taxon>Pentapetalae</taxon>
        <taxon>rosids</taxon>
        <taxon>malvids</taxon>
        <taxon>Brassicales</taxon>
        <taxon>Brassicaceae</taxon>
        <taxon>Brassiceae</taxon>
        <taxon>Brassica</taxon>
    </lineage>
</organism>
<sequence>MTSAPGTDSLAWTDEQTRFYLQLRIEEKLKGNDRKQNVNEAGRQSIIEKFFDAYGERHPWRKFGIKHTTCKTQYTKYKRLINKRTGLGFDAYEFIEMSDDWWNELFKEWPAAKKLKEKPIANIDLLEKVFGSVHISGAEGWAAQQGEDHLDQQSVDHQDHDDVIEIVADRPIAGDKPVGEVSVPVKELLDQNKDGGEEEKTVTYAVSRGR</sequence>
<evidence type="ECO:0000259" key="1">
    <source>
        <dbReference type="Pfam" id="PF12776"/>
    </source>
</evidence>
<dbReference type="eggNOG" id="KOG4585">
    <property type="taxonomic scope" value="Eukaryota"/>
</dbReference>
<dbReference type="InterPro" id="IPR024752">
    <property type="entry name" value="Myb/SANT-like_dom"/>
</dbReference>
<dbReference type="Pfam" id="PF12776">
    <property type="entry name" value="Myb_DNA-bind_3"/>
    <property type="match status" value="1"/>
</dbReference>
<evidence type="ECO:0000313" key="3">
    <source>
        <dbReference type="Proteomes" id="UP000032141"/>
    </source>
</evidence>
<proteinExistence type="predicted"/>
<reference evidence="2 3" key="1">
    <citation type="journal article" date="2014" name="Genome Biol.">
        <title>Transcriptome and methylome profiling reveals relics of genome dominance in the mesopolyploid Brassica oleracea.</title>
        <authorList>
            <person name="Parkin I.A."/>
            <person name="Koh C."/>
            <person name="Tang H."/>
            <person name="Robinson S.J."/>
            <person name="Kagale S."/>
            <person name="Clarke W.E."/>
            <person name="Town C.D."/>
            <person name="Nixon J."/>
            <person name="Krishnakumar V."/>
            <person name="Bidwell S.L."/>
            <person name="Denoeud F."/>
            <person name="Belcram H."/>
            <person name="Links M.G."/>
            <person name="Just J."/>
            <person name="Clarke C."/>
            <person name="Bender T."/>
            <person name="Huebert T."/>
            <person name="Mason A.S."/>
            <person name="Pires J.C."/>
            <person name="Barker G."/>
            <person name="Moore J."/>
            <person name="Walley P.G."/>
            <person name="Manoli S."/>
            <person name="Batley J."/>
            <person name="Edwards D."/>
            <person name="Nelson M.N."/>
            <person name="Wang X."/>
            <person name="Paterson A.H."/>
            <person name="King G."/>
            <person name="Bancroft I."/>
            <person name="Chalhoub B."/>
            <person name="Sharpe A.G."/>
        </authorList>
    </citation>
    <scope>NUCLEOTIDE SEQUENCE</scope>
    <source>
        <strain evidence="2 3">cv. TO1000</strain>
    </source>
</reference>
<dbReference type="EnsemblPlants" id="Bo5g130370.1">
    <property type="protein sequence ID" value="Bo5g130370.1"/>
    <property type="gene ID" value="Bo5g130370"/>
</dbReference>
<accession>A0A0D3CK98</accession>
<dbReference type="HOGENOM" id="CLU_1312957_0_0_1"/>
<name>A0A0D3CK98_BRAOL</name>
<dbReference type="PANTHER" id="PTHR47851">
    <property type="entry name" value="OS06G0588700 PROTEIN-RELATED"/>
    <property type="match status" value="1"/>
</dbReference>
<protein>
    <recommendedName>
        <fullName evidence="1">Myb/SANT-like domain-containing protein</fullName>
    </recommendedName>
</protein>
<feature type="domain" description="Myb/SANT-like" evidence="1">
    <location>
        <begin position="12"/>
        <end position="104"/>
    </location>
</feature>
<dbReference type="AlphaFoldDB" id="A0A0D3CK98"/>
<dbReference type="OMA" id="FADVECE"/>
<reference evidence="2" key="2">
    <citation type="submission" date="2015-03" db="UniProtKB">
        <authorList>
            <consortium name="EnsemblPlants"/>
        </authorList>
    </citation>
    <scope>IDENTIFICATION</scope>
</reference>
<evidence type="ECO:0000313" key="2">
    <source>
        <dbReference type="EnsemblPlants" id="Bo5g130370.1"/>
    </source>
</evidence>
<dbReference type="Gramene" id="Bo5g130370.1">
    <property type="protein sequence ID" value="Bo5g130370.1"/>
    <property type="gene ID" value="Bo5g130370"/>
</dbReference>
<dbReference type="Proteomes" id="UP000032141">
    <property type="component" value="Chromosome C5"/>
</dbReference>
<dbReference type="PANTHER" id="PTHR47851:SF1">
    <property type="entry name" value="OS06G0588700 PROTEIN"/>
    <property type="match status" value="1"/>
</dbReference>